<dbReference type="EMBL" id="JAPMOS010000023">
    <property type="protein sequence ID" value="KAJ4459018.1"/>
    <property type="molecule type" value="Genomic_DNA"/>
</dbReference>
<keyword evidence="9" id="KW-1185">Reference proteome</keyword>
<evidence type="ECO:0000256" key="5">
    <source>
        <dbReference type="ARBA" id="ARBA00023136"/>
    </source>
</evidence>
<feature type="compositionally biased region" description="Polar residues" evidence="6">
    <location>
        <begin position="229"/>
        <end position="239"/>
    </location>
</feature>
<feature type="region of interest" description="Disordered" evidence="6">
    <location>
        <begin position="278"/>
        <end position="373"/>
    </location>
</feature>
<evidence type="ECO:0000256" key="1">
    <source>
        <dbReference type="ARBA" id="ARBA00004141"/>
    </source>
</evidence>
<feature type="region of interest" description="Disordered" evidence="6">
    <location>
        <begin position="229"/>
        <end position="253"/>
    </location>
</feature>
<dbReference type="Pfam" id="PF01544">
    <property type="entry name" value="CorA"/>
    <property type="match status" value="2"/>
</dbReference>
<reference evidence="8" key="1">
    <citation type="journal article" date="2022" name="bioRxiv">
        <title>Genomics of Preaxostyla Flagellates Illuminates Evolutionary Transitions and the Path Towards Mitochondrial Loss.</title>
        <authorList>
            <person name="Novak L.V.F."/>
            <person name="Treitli S.C."/>
            <person name="Pyrih J."/>
            <person name="Halakuc P."/>
            <person name="Pipaliya S.V."/>
            <person name="Vacek V."/>
            <person name="Brzon O."/>
            <person name="Soukal P."/>
            <person name="Eme L."/>
            <person name="Dacks J.B."/>
            <person name="Karnkowska A."/>
            <person name="Elias M."/>
            <person name="Hampl V."/>
        </authorList>
    </citation>
    <scope>NUCLEOTIDE SEQUENCE</scope>
    <source>
        <strain evidence="8">RCP-MX</strain>
    </source>
</reference>
<feature type="compositionally biased region" description="Polar residues" evidence="6">
    <location>
        <begin position="294"/>
        <end position="305"/>
    </location>
</feature>
<comment type="subcellular location">
    <subcellularLocation>
        <location evidence="1">Membrane</location>
        <topology evidence="1">Multi-pass membrane protein</topology>
    </subcellularLocation>
</comment>
<dbReference type="Gene3D" id="3.30.460.20">
    <property type="entry name" value="CorA soluble domain-like"/>
    <property type="match status" value="1"/>
</dbReference>
<dbReference type="SUPFAM" id="SSF144083">
    <property type="entry name" value="Magnesium transport protein CorA, transmembrane region"/>
    <property type="match status" value="1"/>
</dbReference>
<comment type="similarity">
    <text evidence="2">Belongs to the CorA metal ion transporter (MIT) (TC 1.A.35) family.</text>
</comment>
<feature type="transmembrane region" description="Helical" evidence="7">
    <location>
        <begin position="551"/>
        <end position="572"/>
    </location>
</feature>
<evidence type="ECO:0000256" key="7">
    <source>
        <dbReference type="SAM" id="Phobius"/>
    </source>
</evidence>
<evidence type="ECO:0000256" key="2">
    <source>
        <dbReference type="ARBA" id="ARBA00009765"/>
    </source>
</evidence>
<evidence type="ECO:0000313" key="8">
    <source>
        <dbReference type="EMBL" id="KAJ4459018.1"/>
    </source>
</evidence>
<dbReference type="Gene3D" id="1.20.58.340">
    <property type="entry name" value="Magnesium transport protein CorA, transmembrane region"/>
    <property type="match status" value="2"/>
</dbReference>
<accession>A0ABQ8UL99</accession>
<evidence type="ECO:0000256" key="6">
    <source>
        <dbReference type="SAM" id="MobiDB-lite"/>
    </source>
</evidence>
<sequence>MEQRFRRRSSVMSLQVESLQDEFGAPPASPILFKILVCTTSAVGQLHSVNDLRKFLQTHPPKTGSPIWIDFSGSATPHQMEDIAALFGLHPLTATDCFKVDSSPKWELFDRYLFVVLSSRESTFEGGGTGTTVKSGSFSGSTEIELVLFPHLILSFHKERAMAPDLVLEWLRCGASWVSSSGDTHPHLPQTLARHLKTRLVSSQPLPTPRPLDLEPEVVAVTAPLLVSSPPSHQIQPTLSPEAEVPPPDSSEDAAVLSLARSVLPYQTAILGAPLHSELPETPRIPHGHHPSVTLPQTDRTTTDSGPCPIAPPPFYVISPAPEPPYGSIPPPEAATPATQRKKATTAAQSQQAPHLRPQEPPPGPTQGTATKDTHESALMNPDFVFYLLFDACVNSYSPLVDGALAEVDSLEDLVQLLPKEEQNDLLLRFAVDRRYLASLRRKLVPAREILGTLCSREIPFVTQDIRRYLRDILDHTIFMLDKIDMAREALTSSHNSYLAQLSIDLGRASNDMNCTMRELNVVATALLPLSVIAGCLGMNLPIPFQESKSYVPFSVTTGLMFVLGVGAIIFFKKRHWL</sequence>
<dbReference type="SUPFAM" id="SSF143865">
    <property type="entry name" value="CorA soluble domain-like"/>
    <property type="match status" value="2"/>
</dbReference>
<name>A0ABQ8UL99_9EUKA</name>
<keyword evidence="4 7" id="KW-1133">Transmembrane helix</keyword>
<feature type="compositionally biased region" description="Pro residues" evidence="6">
    <location>
        <begin position="309"/>
        <end position="334"/>
    </location>
</feature>
<protein>
    <submittedName>
        <fullName evidence="8">Mg2+ transporter protein</fullName>
    </submittedName>
</protein>
<evidence type="ECO:0000256" key="4">
    <source>
        <dbReference type="ARBA" id="ARBA00022989"/>
    </source>
</evidence>
<feature type="transmembrane region" description="Helical" evidence="7">
    <location>
        <begin position="520"/>
        <end position="545"/>
    </location>
</feature>
<dbReference type="InterPro" id="IPR002523">
    <property type="entry name" value="MgTranspt_CorA/ZnTranspt_ZntB"/>
</dbReference>
<dbReference type="PANTHER" id="PTHR21535:SF51">
    <property type="entry name" value="MANGANESE RESISTANCE PROTEIN MNR2"/>
    <property type="match status" value="1"/>
</dbReference>
<organism evidence="8 9">
    <name type="scientific">Paratrimastix pyriformis</name>
    <dbReference type="NCBI Taxonomy" id="342808"/>
    <lineage>
        <taxon>Eukaryota</taxon>
        <taxon>Metamonada</taxon>
        <taxon>Preaxostyla</taxon>
        <taxon>Paratrimastigidae</taxon>
        <taxon>Paratrimastix</taxon>
    </lineage>
</organism>
<proteinExistence type="inferred from homology"/>
<dbReference type="InterPro" id="IPR045863">
    <property type="entry name" value="CorA_TM1_TM2"/>
</dbReference>
<gene>
    <name evidence="8" type="ORF">PAPYR_5069</name>
</gene>
<dbReference type="Proteomes" id="UP001141327">
    <property type="component" value="Unassembled WGS sequence"/>
</dbReference>
<feature type="compositionally biased region" description="Low complexity" evidence="6">
    <location>
        <begin position="335"/>
        <end position="354"/>
    </location>
</feature>
<keyword evidence="5 7" id="KW-0472">Membrane</keyword>
<comment type="caution">
    <text evidence="8">The sequence shown here is derived from an EMBL/GenBank/DDBJ whole genome shotgun (WGS) entry which is preliminary data.</text>
</comment>
<evidence type="ECO:0000256" key="3">
    <source>
        <dbReference type="ARBA" id="ARBA00022692"/>
    </source>
</evidence>
<dbReference type="PANTHER" id="PTHR21535">
    <property type="entry name" value="MAGNESIUM AND COBALT TRANSPORT PROTEIN/MITOCHONDRIAL IMPORT INNER MEMBRANE TRANSLOCASE SUBUNIT TIM8"/>
    <property type="match status" value="1"/>
</dbReference>
<dbReference type="InterPro" id="IPR045861">
    <property type="entry name" value="CorA_cytoplasmic_dom"/>
</dbReference>
<evidence type="ECO:0000313" key="9">
    <source>
        <dbReference type="Proteomes" id="UP001141327"/>
    </source>
</evidence>
<keyword evidence="3 7" id="KW-0812">Transmembrane</keyword>